<dbReference type="Gene3D" id="3.30.60.30">
    <property type="match status" value="1"/>
</dbReference>
<dbReference type="CDD" id="cd00104">
    <property type="entry name" value="KAZAL_FS"/>
    <property type="match status" value="1"/>
</dbReference>
<evidence type="ECO:0000256" key="2">
    <source>
        <dbReference type="ARBA" id="ARBA00022900"/>
    </source>
</evidence>
<dbReference type="PANTHER" id="PTHR10913:SF45">
    <property type="entry name" value="FOLLISTATIN, ISOFORM A-RELATED"/>
    <property type="match status" value="1"/>
</dbReference>
<reference evidence="6 7" key="2">
    <citation type="submission" date="2019-01" db="EMBL/GenBank/DDBJ databases">
        <title>The decoding of complex shrimp genome reveals the adaptation for benthos swimmer, frequently molting mechanism and breeding impact on genome.</title>
        <authorList>
            <person name="Sun Y."/>
            <person name="Gao Y."/>
            <person name="Yu Y."/>
        </authorList>
    </citation>
    <scope>NUCLEOTIDE SEQUENCE [LARGE SCALE GENOMIC DNA]</scope>
    <source>
        <tissue evidence="6">Muscle</tissue>
    </source>
</reference>
<keyword evidence="7" id="KW-1185">Reference proteome</keyword>
<feature type="region of interest" description="Disordered" evidence="4">
    <location>
        <begin position="389"/>
        <end position="421"/>
    </location>
</feature>
<feature type="region of interest" description="Disordered" evidence="4">
    <location>
        <begin position="119"/>
        <end position="194"/>
    </location>
</feature>
<gene>
    <name evidence="6" type="ORF">C7M84_010081</name>
</gene>
<dbReference type="PROSITE" id="PS51465">
    <property type="entry name" value="KAZAL_2"/>
    <property type="match status" value="1"/>
</dbReference>
<evidence type="ECO:0000256" key="3">
    <source>
        <dbReference type="ARBA" id="ARBA00023157"/>
    </source>
</evidence>
<feature type="compositionally biased region" description="Basic and acidic residues" evidence="4">
    <location>
        <begin position="174"/>
        <end position="194"/>
    </location>
</feature>
<evidence type="ECO:0000256" key="4">
    <source>
        <dbReference type="SAM" id="MobiDB-lite"/>
    </source>
</evidence>
<dbReference type="GO" id="GO:0030154">
    <property type="term" value="P:cell differentiation"/>
    <property type="evidence" value="ECO:0007669"/>
    <property type="project" value="TreeGrafter"/>
</dbReference>
<dbReference type="InterPro" id="IPR050653">
    <property type="entry name" value="Prot_Inhib_GrowthFact_Antg"/>
</dbReference>
<dbReference type="AlphaFoldDB" id="A0A423T526"/>
<keyword evidence="2" id="KW-0722">Serine protease inhibitor</keyword>
<dbReference type="GO" id="GO:0005576">
    <property type="term" value="C:extracellular region"/>
    <property type="evidence" value="ECO:0007669"/>
    <property type="project" value="TreeGrafter"/>
</dbReference>
<feature type="compositionally biased region" description="Polar residues" evidence="4">
    <location>
        <begin position="76"/>
        <end position="91"/>
    </location>
</feature>
<sequence>MVNWMDVVMSTTPSSQEGGKPRLCGRFCPLREELPVCGSDGKTYSSRCHLDNESCRDESITFKHHGECDEEKGETSSRCTSEVTKDNQGQVRGTHEVSIRIPENSKQATALSKSTQVFYKSAPEPASSTTAAPKGPAEPVQQPDPGNLPSPEQNNEPGEDEKKRSASTLEAPDDERRHLKGNEDRVKENQLRQKLMYDDPKCNIEKESKLLQMPQSQGRDNRIPEHAMLPPTPAGFTPIMAAPPSLLGYPPIITHTAATPQGSPHATLESCGRGELNNRLTPAMALYGSVWHYVRSAGTSSGRLEVSFDKEQQHNILSIISNLKSPGVPRFTQTRVPLPPRPARPPGLHQSISWPGAEREWRRLSAVLEKERVPAPATRIQHERRVVPAIASRQGEPSLSGLGLGIRRGGRDGPQQQHHLH</sequence>
<evidence type="ECO:0000259" key="5">
    <source>
        <dbReference type="PROSITE" id="PS51465"/>
    </source>
</evidence>
<dbReference type="Pfam" id="PF07648">
    <property type="entry name" value="Kazal_2"/>
    <property type="match status" value="1"/>
</dbReference>
<feature type="domain" description="Kazal-like" evidence="5">
    <location>
        <begin position="18"/>
        <end position="70"/>
    </location>
</feature>
<dbReference type="SUPFAM" id="SSF100895">
    <property type="entry name" value="Kazal-type serine protease inhibitors"/>
    <property type="match status" value="1"/>
</dbReference>
<reference evidence="6 7" key="1">
    <citation type="submission" date="2018-04" db="EMBL/GenBank/DDBJ databases">
        <authorList>
            <person name="Zhang X."/>
            <person name="Yuan J."/>
            <person name="Li F."/>
            <person name="Xiang J."/>
        </authorList>
    </citation>
    <scope>NUCLEOTIDE SEQUENCE [LARGE SCALE GENOMIC DNA]</scope>
    <source>
        <tissue evidence="6">Muscle</tissue>
    </source>
</reference>
<evidence type="ECO:0000313" key="7">
    <source>
        <dbReference type="Proteomes" id="UP000283509"/>
    </source>
</evidence>
<proteinExistence type="predicted"/>
<dbReference type="Proteomes" id="UP000283509">
    <property type="component" value="Unassembled WGS sequence"/>
</dbReference>
<protein>
    <submittedName>
        <fullName evidence="6">Turripeptide</fullName>
    </submittedName>
</protein>
<dbReference type="InterPro" id="IPR036058">
    <property type="entry name" value="Kazal_dom_sf"/>
</dbReference>
<comment type="caution">
    <text evidence="6">The sequence shown here is derived from an EMBL/GenBank/DDBJ whole genome shotgun (WGS) entry which is preliminary data.</text>
</comment>
<dbReference type="InterPro" id="IPR002350">
    <property type="entry name" value="Kazal_dom"/>
</dbReference>
<keyword evidence="1" id="KW-0646">Protease inhibitor</keyword>
<name>A0A423T526_PENVA</name>
<keyword evidence="3" id="KW-1015">Disulfide bond</keyword>
<dbReference type="EMBL" id="QCYY01002276">
    <property type="protein sequence ID" value="ROT71594.1"/>
    <property type="molecule type" value="Genomic_DNA"/>
</dbReference>
<dbReference type="PANTHER" id="PTHR10913">
    <property type="entry name" value="FOLLISTATIN-RELATED"/>
    <property type="match status" value="1"/>
</dbReference>
<feature type="region of interest" description="Disordered" evidence="4">
    <location>
        <begin position="66"/>
        <end position="96"/>
    </location>
</feature>
<dbReference type="SMART" id="SM00280">
    <property type="entry name" value="KAZAL"/>
    <property type="match status" value="1"/>
</dbReference>
<feature type="compositionally biased region" description="Low complexity" evidence="4">
    <location>
        <begin position="121"/>
        <end position="133"/>
    </location>
</feature>
<evidence type="ECO:0000256" key="1">
    <source>
        <dbReference type="ARBA" id="ARBA00022690"/>
    </source>
</evidence>
<evidence type="ECO:0000313" key="6">
    <source>
        <dbReference type="EMBL" id="ROT71594.1"/>
    </source>
</evidence>
<accession>A0A423T526</accession>
<organism evidence="6 7">
    <name type="scientific">Penaeus vannamei</name>
    <name type="common">Whiteleg shrimp</name>
    <name type="synonym">Litopenaeus vannamei</name>
    <dbReference type="NCBI Taxonomy" id="6689"/>
    <lineage>
        <taxon>Eukaryota</taxon>
        <taxon>Metazoa</taxon>
        <taxon>Ecdysozoa</taxon>
        <taxon>Arthropoda</taxon>
        <taxon>Crustacea</taxon>
        <taxon>Multicrustacea</taxon>
        <taxon>Malacostraca</taxon>
        <taxon>Eumalacostraca</taxon>
        <taxon>Eucarida</taxon>
        <taxon>Decapoda</taxon>
        <taxon>Dendrobranchiata</taxon>
        <taxon>Penaeoidea</taxon>
        <taxon>Penaeidae</taxon>
        <taxon>Penaeus</taxon>
    </lineage>
</organism>